<evidence type="ECO:0000313" key="4">
    <source>
        <dbReference type="Proteomes" id="UP000670475"/>
    </source>
</evidence>
<dbReference type="InterPro" id="IPR005530">
    <property type="entry name" value="SPW"/>
</dbReference>
<dbReference type="RefSeq" id="WP_209344485.1">
    <property type="nucleotide sequence ID" value="NZ_JAGIQL010000176.1"/>
</dbReference>
<keyword evidence="1" id="KW-1133">Transmembrane helix</keyword>
<evidence type="ECO:0000259" key="2">
    <source>
        <dbReference type="Pfam" id="PF03779"/>
    </source>
</evidence>
<reference evidence="3" key="1">
    <citation type="submission" date="2021-03" db="EMBL/GenBank/DDBJ databases">
        <title>Whole genome sequence of Streptomyces bomunensis MMS17-BM035.</title>
        <authorList>
            <person name="Lee J.H."/>
        </authorList>
    </citation>
    <scope>NUCLEOTIDE SEQUENCE</scope>
    <source>
        <strain evidence="3">MMS17-BM035</strain>
    </source>
</reference>
<keyword evidence="4" id="KW-1185">Reference proteome</keyword>
<dbReference type="Proteomes" id="UP000670475">
    <property type="component" value="Unassembled WGS sequence"/>
</dbReference>
<comment type="caution">
    <text evidence="3">The sequence shown here is derived from an EMBL/GenBank/DDBJ whole genome shotgun (WGS) entry which is preliminary data.</text>
</comment>
<feature type="transmembrane region" description="Helical" evidence="1">
    <location>
        <begin position="60"/>
        <end position="79"/>
    </location>
</feature>
<dbReference type="Pfam" id="PF03779">
    <property type="entry name" value="SPW"/>
    <property type="match status" value="1"/>
</dbReference>
<organism evidence="3 4">
    <name type="scientific">Streptomyces montanisoli</name>
    <dbReference type="NCBI Taxonomy" id="2798581"/>
    <lineage>
        <taxon>Bacteria</taxon>
        <taxon>Bacillati</taxon>
        <taxon>Actinomycetota</taxon>
        <taxon>Actinomycetes</taxon>
        <taxon>Kitasatosporales</taxon>
        <taxon>Streptomycetaceae</taxon>
        <taxon>Streptomyces</taxon>
    </lineage>
</organism>
<gene>
    <name evidence="3" type="ORF">JFN87_28155</name>
</gene>
<feature type="transmembrane region" description="Helical" evidence="1">
    <location>
        <begin position="91"/>
        <end position="111"/>
    </location>
</feature>
<keyword evidence="1" id="KW-0812">Transmembrane</keyword>
<name>A0A940RY76_9ACTN</name>
<keyword evidence="1" id="KW-0472">Membrane</keyword>
<feature type="transmembrane region" description="Helical" evidence="1">
    <location>
        <begin position="33"/>
        <end position="54"/>
    </location>
</feature>
<feature type="transmembrane region" description="Helical" evidence="1">
    <location>
        <begin position="117"/>
        <end position="139"/>
    </location>
</feature>
<sequence length="145" mass="15101">MAAHTSPGIDQHPDIMALRAHSERATSTPAAQAVEGLALLAGLYLAISPWIVGFSGLTTLTVNNLIAGLAFTVLTMGFVNSAYERTHGMSWAALGIGIWAIIAPWVVSGSVDTTRTIWSNCVVGGVMVLLSLATGAMVARAARRP</sequence>
<evidence type="ECO:0000313" key="3">
    <source>
        <dbReference type="EMBL" id="MBP0461305.1"/>
    </source>
</evidence>
<evidence type="ECO:0000256" key="1">
    <source>
        <dbReference type="SAM" id="Phobius"/>
    </source>
</evidence>
<dbReference type="EMBL" id="JAGIQL010000176">
    <property type="protein sequence ID" value="MBP0461305.1"/>
    <property type="molecule type" value="Genomic_DNA"/>
</dbReference>
<accession>A0A940RY76</accession>
<protein>
    <submittedName>
        <fullName evidence="3">SPW repeat protein</fullName>
    </submittedName>
</protein>
<proteinExistence type="predicted"/>
<feature type="domain" description="SPW repeat-containing integral membrane" evidence="2">
    <location>
        <begin position="35"/>
        <end position="132"/>
    </location>
</feature>
<dbReference type="AlphaFoldDB" id="A0A940RY76"/>